<feature type="domain" description="FAD-binding FR-type" evidence="1">
    <location>
        <begin position="52"/>
        <end position="163"/>
    </location>
</feature>
<name>A0AAF1B8C8_DAUCS</name>
<keyword evidence="3" id="KW-1185">Reference proteome</keyword>
<dbReference type="SUPFAM" id="SSF52343">
    <property type="entry name" value="Ferredoxin reductase-like, C-terminal NADP-linked domain"/>
    <property type="match status" value="1"/>
</dbReference>
<dbReference type="Pfam" id="PF00175">
    <property type="entry name" value="NAD_binding_1"/>
    <property type="match status" value="1"/>
</dbReference>
<protein>
    <recommendedName>
        <fullName evidence="1">FAD-binding FR-type domain-containing protein</fullName>
    </recommendedName>
</protein>
<sequence length="291" mass="31532">MSLAIHPHLSSHAPLHTKSLPLSMGPTLLRHLNHHTRRRALSITASVKQDTTVWTQTPLVSIKPAAESLFHVTVDVSESPEVAASYKSPGQYLQLRLPEVEKPAFLAIASPPSLAAERGVFEFLIKSVAGSTAEILCGLSGGDVVELTSVMGKGFPIGSISPPEEYQSVFIFATGSGISPIRSLIETGFGADKRSDVRLYYGARNLKRMAYQDRFKDWESSGVKIVPVLSLPDDNWNGESGYVQAAFSRAEKNYNPESTGAVLCGQKQMAEEITSALVSDGVSKEKILMNF</sequence>
<dbReference type="SUPFAM" id="SSF63380">
    <property type="entry name" value="Riboflavin synthase domain-like"/>
    <property type="match status" value="1"/>
</dbReference>
<reference evidence="2" key="1">
    <citation type="journal article" date="2016" name="Nat. Genet.">
        <title>A high-quality carrot genome assembly provides new insights into carotenoid accumulation and asterid genome evolution.</title>
        <authorList>
            <person name="Iorizzo M."/>
            <person name="Ellison S."/>
            <person name="Senalik D."/>
            <person name="Zeng P."/>
            <person name="Satapoomin P."/>
            <person name="Huang J."/>
            <person name="Bowman M."/>
            <person name="Iovene M."/>
            <person name="Sanseverino W."/>
            <person name="Cavagnaro P."/>
            <person name="Yildiz M."/>
            <person name="Macko-Podgorni A."/>
            <person name="Moranska E."/>
            <person name="Grzebelus E."/>
            <person name="Grzebelus D."/>
            <person name="Ashrafi H."/>
            <person name="Zheng Z."/>
            <person name="Cheng S."/>
            <person name="Spooner D."/>
            <person name="Van Deynze A."/>
            <person name="Simon P."/>
        </authorList>
    </citation>
    <scope>NUCLEOTIDE SEQUENCE</scope>
    <source>
        <tissue evidence="2">Leaf</tissue>
    </source>
</reference>
<dbReference type="InterPro" id="IPR001433">
    <property type="entry name" value="OxRdtase_FAD/NAD-bd"/>
</dbReference>
<dbReference type="Proteomes" id="UP000077755">
    <property type="component" value="Chromosome 7"/>
</dbReference>
<evidence type="ECO:0000313" key="2">
    <source>
        <dbReference type="EMBL" id="WOH07657.1"/>
    </source>
</evidence>
<dbReference type="Gene3D" id="3.40.50.80">
    <property type="entry name" value="Nucleotide-binding domain of ferredoxin-NADP reductase (FNR) module"/>
    <property type="match status" value="1"/>
</dbReference>
<dbReference type="EMBL" id="CP093349">
    <property type="protein sequence ID" value="WOH07657.1"/>
    <property type="molecule type" value="Genomic_DNA"/>
</dbReference>
<dbReference type="InterPro" id="IPR039261">
    <property type="entry name" value="FNR_nucleotide-bd"/>
</dbReference>
<dbReference type="Gene3D" id="2.40.30.10">
    <property type="entry name" value="Translation factors"/>
    <property type="match status" value="1"/>
</dbReference>
<dbReference type="PANTHER" id="PTHR47215">
    <property type="match status" value="1"/>
</dbReference>
<dbReference type="GO" id="GO:0016491">
    <property type="term" value="F:oxidoreductase activity"/>
    <property type="evidence" value="ECO:0007669"/>
    <property type="project" value="InterPro"/>
</dbReference>
<proteinExistence type="predicted"/>
<evidence type="ECO:0000313" key="3">
    <source>
        <dbReference type="Proteomes" id="UP000077755"/>
    </source>
</evidence>
<dbReference type="InterPro" id="IPR017927">
    <property type="entry name" value="FAD-bd_FR_type"/>
</dbReference>
<dbReference type="PRINTS" id="PR00410">
    <property type="entry name" value="PHEHYDRXLASE"/>
</dbReference>
<evidence type="ECO:0000259" key="1">
    <source>
        <dbReference type="PROSITE" id="PS51384"/>
    </source>
</evidence>
<dbReference type="AlphaFoldDB" id="A0AAF1B8C8"/>
<gene>
    <name evidence="2" type="ORF">DCAR_0727090</name>
</gene>
<dbReference type="KEGG" id="dcr:108193720"/>
<organism evidence="2 3">
    <name type="scientific">Daucus carota subsp. sativus</name>
    <name type="common">Carrot</name>
    <dbReference type="NCBI Taxonomy" id="79200"/>
    <lineage>
        <taxon>Eukaryota</taxon>
        <taxon>Viridiplantae</taxon>
        <taxon>Streptophyta</taxon>
        <taxon>Embryophyta</taxon>
        <taxon>Tracheophyta</taxon>
        <taxon>Spermatophyta</taxon>
        <taxon>Magnoliopsida</taxon>
        <taxon>eudicotyledons</taxon>
        <taxon>Gunneridae</taxon>
        <taxon>Pentapetalae</taxon>
        <taxon>asterids</taxon>
        <taxon>campanulids</taxon>
        <taxon>Apiales</taxon>
        <taxon>Apiaceae</taxon>
        <taxon>Apioideae</taxon>
        <taxon>Scandiceae</taxon>
        <taxon>Daucinae</taxon>
        <taxon>Daucus</taxon>
        <taxon>Daucus sect. Daucus</taxon>
    </lineage>
</organism>
<dbReference type="InterPro" id="IPR017938">
    <property type="entry name" value="Riboflavin_synthase-like_b-brl"/>
</dbReference>
<accession>A0AAF1B8C8</accession>
<dbReference type="PANTHER" id="PTHR47215:SF1">
    <property type="entry name" value="F9L1.8 PROTEIN"/>
    <property type="match status" value="1"/>
</dbReference>
<reference evidence="2" key="2">
    <citation type="submission" date="2022-03" db="EMBL/GenBank/DDBJ databases">
        <title>Draft title - Genomic analysis of global carrot germplasm unveils the trajectory of domestication and the origin of high carotenoid orange carrot.</title>
        <authorList>
            <person name="Iorizzo M."/>
            <person name="Ellison S."/>
            <person name="Senalik D."/>
            <person name="Macko-Podgorni A."/>
            <person name="Grzebelus D."/>
            <person name="Bostan H."/>
            <person name="Rolling W."/>
            <person name="Curaba J."/>
            <person name="Simon P."/>
        </authorList>
    </citation>
    <scope>NUCLEOTIDE SEQUENCE</scope>
    <source>
        <tissue evidence="2">Leaf</tissue>
    </source>
</reference>
<dbReference type="PROSITE" id="PS51384">
    <property type="entry name" value="FAD_FR"/>
    <property type="match status" value="1"/>
</dbReference>